<proteinExistence type="inferred from homology"/>
<organism evidence="4 5">
    <name type="scientific">candidate division WOR-3 bacterium JGI_Cruoil_03_44_89</name>
    <dbReference type="NCBI Taxonomy" id="1973748"/>
    <lineage>
        <taxon>Bacteria</taxon>
        <taxon>Bacteria division WOR-3</taxon>
    </lineage>
</organism>
<evidence type="ECO:0000256" key="2">
    <source>
        <dbReference type="ARBA" id="ARBA00022801"/>
    </source>
</evidence>
<sequence>MRLILASASPRRKELLSTLIPSFEVIPSGINEDLIEIKDPVRFALKAAEAKAESVASGTDNGVIIAADTVVSLNGRIIGKPGDENEAYDILSHLSESEHSVITGLCIIAKNGKKTKKLMDYEKTIVKMRKLKEEEIISYLSHANWRDKAGAYAIQEHGDKFIEYIIGDYHNVVGLPVKRLRKLLTQMIRSKAMNLSLVRGGDTHKEHRQQT</sequence>
<dbReference type="GO" id="GO:0036221">
    <property type="term" value="F:UTP diphosphatase activity"/>
    <property type="evidence" value="ECO:0007669"/>
    <property type="project" value="RHEA"/>
</dbReference>
<dbReference type="GO" id="GO:0036218">
    <property type="term" value="F:dTTP diphosphatase activity"/>
    <property type="evidence" value="ECO:0007669"/>
    <property type="project" value="RHEA"/>
</dbReference>
<gene>
    <name evidence="4" type="primary">maf</name>
    <name evidence="4" type="ORF">CH333_03135</name>
</gene>
<dbReference type="CDD" id="cd00555">
    <property type="entry name" value="Maf"/>
    <property type="match status" value="1"/>
</dbReference>
<dbReference type="PANTHER" id="PTHR43213">
    <property type="entry name" value="BIFUNCTIONAL DTTP/UTP PYROPHOSPHATASE/METHYLTRANSFERASE PROTEIN-RELATED"/>
    <property type="match status" value="1"/>
</dbReference>
<accession>A0A235BWG3</accession>
<feature type="active site" description="Proton acceptor" evidence="3">
    <location>
        <position position="68"/>
    </location>
</feature>
<comment type="caution">
    <text evidence="4">The sequence shown here is derived from an EMBL/GenBank/DDBJ whole genome shotgun (WGS) entry which is preliminary data.</text>
</comment>
<evidence type="ECO:0000256" key="3">
    <source>
        <dbReference type="HAMAP-Rule" id="MF_00528"/>
    </source>
</evidence>
<dbReference type="NCBIfam" id="TIGR00172">
    <property type="entry name" value="maf"/>
    <property type="match status" value="1"/>
</dbReference>
<evidence type="ECO:0000256" key="1">
    <source>
        <dbReference type="ARBA" id="ARBA00001968"/>
    </source>
</evidence>
<name>A0A235BWG3_UNCW3</name>
<comment type="subcellular location">
    <subcellularLocation>
        <location evidence="3">Cytoplasm</location>
    </subcellularLocation>
</comment>
<dbReference type="AlphaFoldDB" id="A0A235BWG3"/>
<feature type="site" description="Important for substrate specificity" evidence="3">
    <location>
        <position position="11"/>
    </location>
</feature>
<dbReference type="PIRSF" id="PIRSF006305">
    <property type="entry name" value="Maf"/>
    <property type="match status" value="1"/>
</dbReference>
<comment type="caution">
    <text evidence="3">Lacks conserved residue(s) required for the propagation of feature annotation.</text>
</comment>
<dbReference type="EC" id="3.6.1.9" evidence="3"/>
<dbReference type="Proteomes" id="UP000215215">
    <property type="component" value="Unassembled WGS sequence"/>
</dbReference>
<dbReference type="SUPFAM" id="SSF52972">
    <property type="entry name" value="ITPase-like"/>
    <property type="match status" value="1"/>
</dbReference>
<evidence type="ECO:0000313" key="4">
    <source>
        <dbReference type="EMBL" id="OYD16544.1"/>
    </source>
</evidence>
<reference evidence="4 5" key="1">
    <citation type="submission" date="2017-07" db="EMBL/GenBank/DDBJ databases">
        <title>Recovery of genomes from metagenomes via a dereplication, aggregation, and scoring strategy.</title>
        <authorList>
            <person name="Sieber C.M."/>
            <person name="Probst A.J."/>
            <person name="Sharrar A."/>
            <person name="Thomas B.C."/>
            <person name="Hess M."/>
            <person name="Tringe S.G."/>
            <person name="Banfield J.F."/>
        </authorList>
    </citation>
    <scope>NUCLEOTIDE SEQUENCE [LARGE SCALE GENOMIC DNA]</scope>
    <source>
        <strain evidence="4">JGI_Cruoil_03_44_89</strain>
    </source>
</reference>
<comment type="function">
    <text evidence="3">Nucleoside triphosphate pyrophosphatase that hydrolyzes dTTP and UTP. May have a dual role in cell division arrest and in preventing the incorporation of modified nucleotides into cellular nucleic acids.</text>
</comment>
<keyword evidence="2 3" id="KW-0378">Hydrolase</keyword>
<dbReference type="HAMAP" id="MF_00528">
    <property type="entry name" value="Maf"/>
    <property type="match status" value="1"/>
</dbReference>
<dbReference type="InterPro" id="IPR029001">
    <property type="entry name" value="ITPase-like_fam"/>
</dbReference>
<evidence type="ECO:0000313" key="5">
    <source>
        <dbReference type="Proteomes" id="UP000215215"/>
    </source>
</evidence>
<feature type="site" description="Important for substrate specificity" evidence="3">
    <location>
        <position position="155"/>
    </location>
</feature>
<dbReference type="GO" id="GO:0005737">
    <property type="term" value="C:cytoplasm"/>
    <property type="evidence" value="ECO:0007669"/>
    <property type="project" value="UniProtKB-SubCell"/>
</dbReference>
<comment type="similarity">
    <text evidence="3">Belongs to the Maf family. YhdE subfamily.</text>
</comment>
<dbReference type="Pfam" id="PF02545">
    <property type="entry name" value="Maf"/>
    <property type="match status" value="1"/>
</dbReference>
<dbReference type="PANTHER" id="PTHR43213:SF5">
    <property type="entry name" value="BIFUNCTIONAL DTTP_UTP PYROPHOSPHATASE_METHYLTRANSFERASE PROTEIN-RELATED"/>
    <property type="match status" value="1"/>
</dbReference>
<feature type="site" description="Important for substrate specificity" evidence="3">
    <location>
        <position position="69"/>
    </location>
</feature>
<protein>
    <recommendedName>
        <fullName evidence="3">dTTP/UTP pyrophosphatase</fullName>
        <shortName evidence="3">dTTPase/UTPase</shortName>
        <ecNumber evidence="3">3.6.1.9</ecNumber>
    </recommendedName>
    <alternativeName>
        <fullName evidence="3">Nucleoside triphosphate pyrophosphatase</fullName>
    </alternativeName>
    <alternativeName>
        <fullName evidence="3">Nucleotide pyrophosphatase</fullName>
        <shortName evidence="3">Nucleotide PPase</shortName>
    </alternativeName>
</protein>
<comment type="catalytic activity">
    <reaction evidence="3">
        <text>UTP + H2O = UMP + diphosphate + H(+)</text>
        <dbReference type="Rhea" id="RHEA:29395"/>
        <dbReference type="ChEBI" id="CHEBI:15377"/>
        <dbReference type="ChEBI" id="CHEBI:15378"/>
        <dbReference type="ChEBI" id="CHEBI:33019"/>
        <dbReference type="ChEBI" id="CHEBI:46398"/>
        <dbReference type="ChEBI" id="CHEBI:57865"/>
        <dbReference type="EC" id="3.6.1.9"/>
    </reaction>
</comment>
<dbReference type="EMBL" id="NOZQ01000061">
    <property type="protein sequence ID" value="OYD16544.1"/>
    <property type="molecule type" value="Genomic_DNA"/>
</dbReference>
<comment type="catalytic activity">
    <reaction evidence="3">
        <text>dTTP + H2O = dTMP + diphosphate + H(+)</text>
        <dbReference type="Rhea" id="RHEA:28534"/>
        <dbReference type="ChEBI" id="CHEBI:15377"/>
        <dbReference type="ChEBI" id="CHEBI:15378"/>
        <dbReference type="ChEBI" id="CHEBI:33019"/>
        <dbReference type="ChEBI" id="CHEBI:37568"/>
        <dbReference type="ChEBI" id="CHEBI:63528"/>
        <dbReference type="EC" id="3.6.1.9"/>
    </reaction>
</comment>
<keyword evidence="3" id="KW-0963">Cytoplasm</keyword>
<dbReference type="GO" id="GO:0009117">
    <property type="term" value="P:nucleotide metabolic process"/>
    <property type="evidence" value="ECO:0007669"/>
    <property type="project" value="UniProtKB-KW"/>
</dbReference>
<dbReference type="Gene3D" id="3.90.950.10">
    <property type="match status" value="1"/>
</dbReference>
<dbReference type="InterPro" id="IPR003697">
    <property type="entry name" value="Maf-like"/>
</dbReference>
<comment type="cofactor">
    <cofactor evidence="1 3">
        <name>a divalent metal cation</name>
        <dbReference type="ChEBI" id="CHEBI:60240"/>
    </cofactor>
</comment>
<keyword evidence="3" id="KW-0546">Nucleotide metabolism</keyword>